<accession>A0ABU8GHH4</accession>
<feature type="region of interest" description="Disordered" evidence="1">
    <location>
        <begin position="1"/>
        <end position="30"/>
    </location>
</feature>
<feature type="compositionally biased region" description="Polar residues" evidence="1">
    <location>
        <begin position="39"/>
        <end position="57"/>
    </location>
</feature>
<comment type="caution">
    <text evidence="2">The sequence shown here is derived from an EMBL/GenBank/DDBJ whole genome shotgun (WGS) entry which is preliminary data.</text>
</comment>
<dbReference type="RefSeq" id="WP_336558381.1">
    <property type="nucleotide sequence ID" value="NZ_JBBAYL010000008.1"/>
</dbReference>
<protein>
    <submittedName>
        <fullName evidence="2">Uncharacterized protein</fullName>
    </submittedName>
</protein>
<name>A0ABU8GHH4_9ACTN</name>
<reference evidence="2 3" key="1">
    <citation type="submission" date="2024-03" db="EMBL/GenBank/DDBJ databases">
        <title>First Report of Pectobacterium brasiliscabiei causing potato scab in china.</title>
        <authorList>
            <person name="Handique U."/>
        </authorList>
    </citation>
    <scope>NUCLEOTIDE SEQUENCE [LARGE SCALE GENOMIC DNA]</scope>
    <source>
        <strain evidence="2 3">ZRIMU1503</strain>
    </source>
</reference>
<sequence length="57" mass="6449">MGLFKRSTQTETDRLATTLAGLPPRPADWTPEQLAEYAEQSNRAMREQNSTDPNRLS</sequence>
<evidence type="ECO:0000313" key="2">
    <source>
        <dbReference type="EMBL" id="MEI5612469.1"/>
    </source>
</evidence>
<feature type="region of interest" description="Disordered" evidence="1">
    <location>
        <begin position="38"/>
        <end position="57"/>
    </location>
</feature>
<gene>
    <name evidence="2" type="ORF">WB403_25255</name>
</gene>
<dbReference type="EMBL" id="JBBAYM010000017">
    <property type="protein sequence ID" value="MEI5612469.1"/>
    <property type="molecule type" value="Genomic_DNA"/>
</dbReference>
<proteinExistence type="predicted"/>
<dbReference type="Proteomes" id="UP001365781">
    <property type="component" value="Unassembled WGS sequence"/>
</dbReference>
<organism evidence="2 3">
    <name type="scientific">Streptomyces brasiliscabiei</name>
    <dbReference type="NCBI Taxonomy" id="2736302"/>
    <lineage>
        <taxon>Bacteria</taxon>
        <taxon>Bacillati</taxon>
        <taxon>Actinomycetota</taxon>
        <taxon>Actinomycetes</taxon>
        <taxon>Kitasatosporales</taxon>
        <taxon>Streptomycetaceae</taxon>
        <taxon>Streptomyces</taxon>
    </lineage>
</organism>
<evidence type="ECO:0000313" key="3">
    <source>
        <dbReference type="Proteomes" id="UP001365781"/>
    </source>
</evidence>
<keyword evidence="3" id="KW-1185">Reference proteome</keyword>
<evidence type="ECO:0000256" key="1">
    <source>
        <dbReference type="SAM" id="MobiDB-lite"/>
    </source>
</evidence>
<feature type="compositionally biased region" description="Polar residues" evidence="1">
    <location>
        <begin position="1"/>
        <end position="10"/>
    </location>
</feature>